<gene>
    <name evidence="2" type="ORF">PDE001_LOCUS4644</name>
</gene>
<dbReference type="Gene3D" id="2.40.10.10">
    <property type="entry name" value="Trypsin-like serine proteases"/>
    <property type="match status" value="1"/>
</dbReference>
<dbReference type="InterPro" id="IPR043504">
    <property type="entry name" value="Peptidase_S1_PA_chymotrypsin"/>
</dbReference>
<organism evidence="2 3">
    <name type="scientific">Peronospora destructor</name>
    <dbReference type="NCBI Taxonomy" id="86335"/>
    <lineage>
        <taxon>Eukaryota</taxon>
        <taxon>Sar</taxon>
        <taxon>Stramenopiles</taxon>
        <taxon>Oomycota</taxon>
        <taxon>Peronosporomycetes</taxon>
        <taxon>Peronosporales</taxon>
        <taxon>Peronosporaceae</taxon>
        <taxon>Peronospora</taxon>
    </lineage>
</organism>
<sequence>MPQHPDGFAKRIVSTLDGGDSSTIRSVGKDGECGVDQVGHDADTKGGSSRSPLIVSGDNLVVAIHHCGGCTNRVIKVRTMLTDLAAKNITIKNLVAKEGVGQSSQPSYTQTPCTIQFLKNATCTEQNHTMLCEHMTNQGSSCTSLATNFRTGRPRQQPRRQ</sequence>
<evidence type="ECO:0000313" key="2">
    <source>
        <dbReference type="EMBL" id="CAI5730899.1"/>
    </source>
</evidence>
<keyword evidence="3" id="KW-1185">Reference proteome</keyword>
<dbReference type="Proteomes" id="UP001162029">
    <property type="component" value="Unassembled WGS sequence"/>
</dbReference>
<proteinExistence type="predicted"/>
<name>A0AAV0U7H2_9STRA</name>
<dbReference type="PANTHER" id="PTHR36234:SF5">
    <property type="entry name" value="LYSYL ENDOPEPTIDASE"/>
    <property type="match status" value="1"/>
</dbReference>
<dbReference type="PANTHER" id="PTHR36234">
    <property type="entry name" value="LYSYL ENDOPEPTIDASE"/>
    <property type="match status" value="1"/>
</dbReference>
<dbReference type="AlphaFoldDB" id="A0AAV0U7H2"/>
<reference evidence="2" key="1">
    <citation type="submission" date="2022-12" db="EMBL/GenBank/DDBJ databases">
        <authorList>
            <person name="Webb A."/>
        </authorList>
    </citation>
    <scope>NUCLEOTIDE SEQUENCE</scope>
    <source>
        <strain evidence="2">Pd1</strain>
    </source>
</reference>
<evidence type="ECO:0000313" key="3">
    <source>
        <dbReference type="Proteomes" id="UP001162029"/>
    </source>
</evidence>
<comment type="caution">
    <text evidence="2">The sequence shown here is derived from an EMBL/GenBank/DDBJ whole genome shotgun (WGS) entry which is preliminary data.</text>
</comment>
<dbReference type="EMBL" id="CANTFM010000853">
    <property type="protein sequence ID" value="CAI5730899.1"/>
    <property type="molecule type" value="Genomic_DNA"/>
</dbReference>
<feature type="region of interest" description="Disordered" evidence="1">
    <location>
        <begin position="19"/>
        <end position="51"/>
    </location>
</feature>
<protein>
    <recommendedName>
        <fullName evidence="4">HMA domain-containing protein</fullName>
    </recommendedName>
</protein>
<evidence type="ECO:0000256" key="1">
    <source>
        <dbReference type="SAM" id="MobiDB-lite"/>
    </source>
</evidence>
<evidence type="ECO:0008006" key="4">
    <source>
        <dbReference type="Google" id="ProtNLM"/>
    </source>
</evidence>
<accession>A0AAV0U7H2</accession>
<feature type="compositionally biased region" description="Basic and acidic residues" evidence="1">
    <location>
        <begin position="27"/>
        <end position="44"/>
    </location>
</feature>